<dbReference type="Proteomes" id="UP001303407">
    <property type="component" value="Chromosome"/>
</dbReference>
<keyword evidence="3" id="KW-1185">Reference proteome</keyword>
<reference evidence="2 3" key="1">
    <citation type="submission" date="2023-09" db="EMBL/GenBank/DDBJ databases">
        <title>Thalassobella suaedae gen. nov., sp. nov., a marine bacterium of the family Flavobacteriaceae isolated from a halophyte Suaeda japonica.</title>
        <authorList>
            <person name="Lee S.Y."/>
            <person name="Hwang C.Y."/>
        </authorList>
    </citation>
    <scope>NUCLEOTIDE SEQUENCE [LARGE SCALE GENOMIC DNA]</scope>
    <source>
        <strain evidence="2 3">HL-DH10</strain>
    </source>
</reference>
<keyword evidence="1" id="KW-1133">Transmembrane helix</keyword>
<feature type="transmembrane region" description="Helical" evidence="1">
    <location>
        <begin position="164"/>
        <end position="186"/>
    </location>
</feature>
<organism evidence="2 3">
    <name type="scientific">Thalassobellus suaedae</name>
    <dbReference type="NCBI Taxonomy" id="3074124"/>
    <lineage>
        <taxon>Bacteria</taxon>
        <taxon>Pseudomonadati</taxon>
        <taxon>Bacteroidota</taxon>
        <taxon>Flavobacteriia</taxon>
        <taxon>Flavobacteriales</taxon>
        <taxon>Flavobacteriaceae</taxon>
        <taxon>Thalassobellus</taxon>
    </lineage>
</organism>
<accession>A0ABY9Y7T3</accession>
<sequence length="197" mass="23573">MIRHSQSTNPYNPTKDEKFIEYFLENEGIKFMPQVRINNLKGDEKYAYRDVDFYLPRLKIYVEYYGWYNKSKINRSEYDLKTNVYINNSIPTVIIYPHELGYLDYAFHVKLLKLMRIPKFKNSLALFRYKVSRYLYNGKGYFFFLSLLSFIIGAAALMQSTHNGGFFFIIYVLGFSIGVGLFVHFLRNLYLIFFKDY</sequence>
<dbReference type="Gene3D" id="3.40.960.10">
    <property type="entry name" value="VSR Endonuclease"/>
    <property type="match status" value="1"/>
</dbReference>
<name>A0ABY9Y7T3_9FLAO</name>
<dbReference type="RefSeq" id="WP_415863855.1">
    <property type="nucleotide sequence ID" value="NZ_CP134536.1"/>
</dbReference>
<protein>
    <submittedName>
        <fullName evidence="2">Uncharacterized protein</fullName>
    </submittedName>
</protein>
<dbReference type="EMBL" id="CP134536">
    <property type="protein sequence ID" value="WNH13868.1"/>
    <property type="molecule type" value="Genomic_DNA"/>
</dbReference>
<evidence type="ECO:0000313" key="2">
    <source>
        <dbReference type="EMBL" id="WNH13868.1"/>
    </source>
</evidence>
<gene>
    <name evidence="2" type="ORF">RHP49_06315</name>
</gene>
<evidence type="ECO:0000256" key="1">
    <source>
        <dbReference type="SAM" id="Phobius"/>
    </source>
</evidence>
<keyword evidence="1" id="KW-0472">Membrane</keyword>
<feature type="transmembrane region" description="Helical" evidence="1">
    <location>
        <begin position="140"/>
        <end position="158"/>
    </location>
</feature>
<evidence type="ECO:0000313" key="3">
    <source>
        <dbReference type="Proteomes" id="UP001303407"/>
    </source>
</evidence>
<keyword evidence="1" id="KW-0812">Transmembrane</keyword>
<proteinExistence type="predicted"/>